<gene>
    <name evidence="11" type="ORF">VNE69_03026</name>
</gene>
<dbReference type="PROSITE" id="PS51195">
    <property type="entry name" value="Q_MOTIF"/>
    <property type="match status" value="1"/>
</dbReference>
<name>A0AAX4JA26_9MICR</name>
<dbReference type="AlphaFoldDB" id="A0AAX4JA26"/>
<dbReference type="KEGG" id="vnx:VNE69_03026"/>
<evidence type="ECO:0000256" key="7">
    <source>
        <dbReference type="RuleBase" id="RU365068"/>
    </source>
</evidence>
<protein>
    <recommendedName>
        <fullName evidence="7">ATP-dependent RNA helicase</fullName>
        <ecNumber evidence="7">3.6.4.13</ecNumber>
    </recommendedName>
</protein>
<dbReference type="GO" id="GO:0005524">
    <property type="term" value="F:ATP binding"/>
    <property type="evidence" value="ECO:0007669"/>
    <property type="project" value="UniProtKB-UniRule"/>
</dbReference>
<feature type="domain" description="DEAD-box RNA helicase Q" evidence="10">
    <location>
        <begin position="48"/>
        <end position="76"/>
    </location>
</feature>
<dbReference type="Gene3D" id="3.40.50.300">
    <property type="entry name" value="P-loop containing nucleotide triphosphate hydrolases"/>
    <property type="match status" value="2"/>
</dbReference>
<evidence type="ECO:0000256" key="4">
    <source>
        <dbReference type="ARBA" id="ARBA00022840"/>
    </source>
</evidence>
<dbReference type="RefSeq" id="XP_065328950.1">
    <property type="nucleotide sequence ID" value="XM_065472878.1"/>
</dbReference>
<dbReference type="GeneID" id="90540622"/>
<organism evidence="11 12">
    <name type="scientific">Vairimorpha necatrix</name>
    <dbReference type="NCBI Taxonomy" id="6039"/>
    <lineage>
        <taxon>Eukaryota</taxon>
        <taxon>Fungi</taxon>
        <taxon>Fungi incertae sedis</taxon>
        <taxon>Microsporidia</taxon>
        <taxon>Nosematidae</taxon>
        <taxon>Vairimorpha</taxon>
    </lineage>
</organism>
<evidence type="ECO:0000259" key="9">
    <source>
        <dbReference type="PROSITE" id="PS51194"/>
    </source>
</evidence>
<dbReference type="PANTHER" id="PTHR24031">
    <property type="entry name" value="RNA HELICASE"/>
    <property type="match status" value="1"/>
</dbReference>
<keyword evidence="1 7" id="KW-0547">Nucleotide-binding</keyword>
<reference evidence="11" key="1">
    <citation type="journal article" date="2024" name="BMC Genomics">
        <title>Functional annotation of a divergent genome using sequence and structure-based similarity.</title>
        <authorList>
            <person name="Svedberg D."/>
            <person name="Winiger R.R."/>
            <person name="Berg A."/>
            <person name="Sharma H."/>
            <person name="Tellgren-Roth C."/>
            <person name="Debrunner-Vossbrinck B.A."/>
            <person name="Vossbrinck C.R."/>
            <person name="Barandun J."/>
        </authorList>
    </citation>
    <scope>NUCLEOTIDE SEQUENCE</scope>
    <source>
        <strain evidence="11">Illinois isolate</strain>
    </source>
</reference>
<dbReference type="Pfam" id="PF00270">
    <property type="entry name" value="DEAD"/>
    <property type="match status" value="1"/>
</dbReference>
<dbReference type="GO" id="GO:0003723">
    <property type="term" value="F:RNA binding"/>
    <property type="evidence" value="ECO:0007669"/>
    <property type="project" value="UniProtKB-UniRule"/>
</dbReference>
<comment type="catalytic activity">
    <reaction evidence="7">
        <text>ATP + H2O = ADP + phosphate + H(+)</text>
        <dbReference type="Rhea" id="RHEA:13065"/>
        <dbReference type="ChEBI" id="CHEBI:15377"/>
        <dbReference type="ChEBI" id="CHEBI:15378"/>
        <dbReference type="ChEBI" id="CHEBI:30616"/>
        <dbReference type="ChEBI" id="CHEBI:43474"/>
        <dbReference type="ChEBI" id="CHEBI:456216"/>
        <dbReference type="EC" id="3.6.4.13"/>
    </reaction>
</comment>
<dbReference type="InterPro" id="IPR014014">
    <property type="entry name" value="RNA_helicase_DEAD_Q_motif"/>
</dbReference>
<evidence type="ECO:0000256" key="2">
    <source>
        <dbReference type="ARBA" id="ARBA00022801"/>
    </source>
</evidence>
<evidence type="ECO:0000313" key="12">
    <source>
        <dbReference type="Proteomes" id="UP001334084"/>
    </source>
</evidence>
<keyword evidence="12" id="KW-1185">Reference proteome</keyword>
<comment type="similarity">
    <text evidence="7">Belongs to the DEAD box helicase family.</text>
</comment>
<dbReference type="GO" id="GO:0016787">
    <property type="term" value="F:hydrolase activity"/>
    <property type="evidence" value="ECO:0007669"/>
    <property type="project" value="UniProtKB-KW"/>
</dbReference>
<dbReference type="PROSITE" id="PS51194">
    <property type="entry name" value="HELICASE_CTER"/>
    <property type="match status" value="1"/>
</dbReference>
<keyword evidence="4 7" id="KW-0067">ATP-binding</keyword>
<dbReference type="InterPro" id="IPR027417">
    <property type="entry name" value="P-loop_NTPase"/>
</dbReference>
<dbReference type="SUPFAM" id="SSF52540">
    <property type="entry name" value="P-loop containing nucleoside triphosphate hydrolases"/>
    <property type="match status" value="1"/>
</dbReference>
<feature type="domain" description="Helicase C-terminal" evidence="9">
    <location>
        <begin position="268"/>
        <end position="424"/>
    </location>
</feature>
<sequence length="424" mass="48180">MNSQTIQSAYDVAKELFEEIKRDTDIQNTSKQDPEFQMVNTQKFLALESFESLELGDNIQKALYEEGYTKPSKIQKTVIPGIKAKVDIVVQSQSGTGKTLAFVIGILTQIEEGKGVQAVILSPTRELNMQIYNEICKVTRYTNIKTFLALRDKQADKLNQEIVLGSPGSILNLCTRRQLDNRNIKIFVLDETDMLLEKTTMGSQTFRLLKAFEGAQKVFISATYNDEIKKTISAYAPECSELYEAKNAKPDEIKLYHLDIYHKERIRALKSLFELLTVGQVIVFVSRKATIKKLEQILIDDSNSVGILHGDLTLEERDEVVRDFKSSTTKILICTDVFSRGMDIPQVNLIINYDLPYVEKVFNSETYIHRIGRAGRFGKTGFVIDMITGQKELEDYLEVQHQLGTVSKRFTLEELESVNLNETG</sequence>
<dbReference type="CDD" id="cd18787">
    <property type="entry name" value="SF2_C_DEAD"/>
    <property type="match status" value="1"/>
</dbReference>
<dbReference type="GO" id="GO:0003724">
    <property type="term" value="F:RNA helicase activity"/>
    <property type="evidence" value="ECO:0007669"/>
    <property type="project" value="UniProtKB-EC"/>
</dbReference>
<evidence type="ECO:0000259" key="10">
    <source>
        <dbReference type="PROSITE" id="PS51195"/>
    </source>
</evidence>
<comment type="function">
    <text evidence="7">RNA helicase.</text>
</comment>
<dbReference type="Proteomes" id="UP001334084">
    <property type="component" value="Chromosome 3"/>
</dbReference>
<accession>A0AAX4JA26</accession>
<dbReference type="EMBL" id="CP142728">
    <property type="protein sequence ID" value="WUR02805.1"/>
    <property type="molecule type" value="Genomic_DNA"/>
</dbReference>
<evidence type="ECO:0000256" key="3">
    <source>
        <dbReference type="ARBA" id="ARBA00022806"/>
    </source>
</evidence>
<keyword evidence="5 7" id="KW-0694">RNA-binding</keyword>
<comment type="domain">
    <text evidence="7">The Q motif is unique to and characteristic of the DEAD box family of RNA helicases and controls ATP binding and hydrolysis.</text>
</comment>
<dbReference type="InterPro" id="IPR001650">
    <property type="entry name" value="Helicase_C-like"/>
</dbReference>
<dbReference type="InterPro" id="IPR011545">
    <property type="entry name" value="DEAD/DEAH_box_helicase_dom"/>
</dbReference>
<evidence type="ECO:0000256" key="5">
    <source>
        <dbReference type="ARBA" id="ARBA00022884"/>
    </source>
</evidence>
<dbReference type="EC" id="3.6.4.13" evidence="7"/>
<dbReference type="SMART" id="SM00487">
    <property type="entry name" value="DEXDc"/>
    <property type="match status" value="1"/>
</dbReference>
<evidence type="ECO:0000259" key="8">
    <source>
        <dbReference type="PROSITE" id="PS51192"/>
    </source>
</evidence>
<evidence type="ECO:0000256" key="1">
    <source>
        <dbReference type="ARBA" id="ARBA00022741"/>
    </source>
</evidence>
<dbReference type="PROSITE" id="PS51192">
    <property type="entry name" value="HELICASE_ATP_BIND_1"/>
    <property type="match status" value="1"/>
</dbReference>
<evidence type="ECO:0000313" key="11">
    <source>
        <dbReference type="EMBL" id="WUR02805.1"/>
    </source>
</evidence>
<dbReference type="SMART" id="SM00490">
    <property type="entry name" value="HELICc"/>
    <property type="match status" value="1"/>
</dbReference>
<feature type="short sequence motif" description="Q motif" evidence="6">
    <location>
        <begin position="48"/>
        <end position="76"/>
    </location>
</feature>
<proteinExistence type="inferred from homology"/>
<evidence type="ECO:0000256" key="6">
    <source>
        <dbReference type="PROSITE-ProRule" id="PRU00552"/>
    </source>
</evidence>
<dbReference type="Pfam" id="PF00271">
    <property type="entry name" value="Helicase_C"/>
    <property type="match status" value="1"/>
</dbReference>
<dbReference type="InterPro" id="IPR014001">
    <property type="entry name" value="Helicase_ATP-bd"/>
</dbReference>
<keyword evidence="2 7" id="KW-0378">Hydrolase</keyword>
<feature type="domain" description="Helicase ATP-binding" evidence="8">
    <location>
        <begin position="79"/>
        <end position="242"/>
    </location>
</feature>
<keyword evidence="3 7" id="KW-0347">Helicase</keyword>